<keyword evidence="1" id="KW-0805">Transcription regulation</keyword>
<reference evidence="5" key="1">
    <citation type="journal article" date="2022" name="Cell">
        <title>Design, construction, and in vivo augmentation of a complex gut microbiome.</title>
        <authorList>
            <person name="Cheng A.G."/>
            <person name="Ho P.Y."/>
            <person name="Aranda-Diaz A."/>
            <person name="Jain S."/>
            <person name="Yu F.B."/>
            <person name="Meng X."/>
            <person name="Wang M."/>
            <person name="Iakiviak M."/>
            <person name="Nagashima K."/>
            <person name="Zhao A."/>
            <person name="Murugkar P."/>
            <person name="Patil A."/>
            <person name="Atabakhsh K."/>
            <person name="Weakley A."/>
            <person name="Yan J."/>
            <person name="Brumbaugh A.R."/>
            <person name="Higginbottom S."/>
            <person name="Dimas A."/>
            <person name="Shiver A.L."/>
            <person name="Deutschbauer A."/>
            <person name="Neff N."/>
            <person name="Sonnenburg J.L."/>
            <person name="Huang K.C."/>
            <person name="Fischbach M.A."/>
        </authorList>
    </citation>
    <scope>NUCLEOTIDE SEQUENCE</scope>
    <source>
        <strain evidence="5">DSM 19829</strain>
    </source>
</reference>
<keyword evidence="3" id="KW-0804">Transcription</keyword>
<feature type="domain" description="HTH marR-type" evidence="4">
    <location>
        <begin position="5"/>
        <end position="138"/>
    </location>
</feature>
<dbReference type="PROSITE" id="PS50995">
    <property type="entry name" value="HTH_MARR_2"/>
    <property type="match status" value="1"/>
</dbReference>
<dbReference type="Pfam" id="PF12802">
    <property type="entry name" value="MarR_2"/>
    <property type="match status" value="1"/>
</dbReference>
<evidence type="ECO:0000256" key="1">
    <source>
        <dbReference type="ARBA" id="ARBA00023015"/>
    </source>
</evidence>
<dbReference type="InterPro" id="IPR023187">
    <property type="entry name" value="Tscrpt_reg_MarR-type_CS"/>
</dbReference>
<sequence length="188" mass="21992">MNEQNKKLLNLLMRLEGLLHRHMAVGRQRTFMNPHRGQGRVLSILKLKPEITQKELTYLLDMSKQALGELLKKLENCGYITRTPSREDGRVMIIRLTEKGKTESEEMVVDNDDTEDLFQCLTDEEQKNLMAYLERLIQAWQIGDGMDRRRMGRRRAEAFRTAQRSDDERMGFGFQHFDESEPFKGGSL</sequence>
<name>A0ABY5VJ85_9FIRM</name>
<dbReference type="PANTHER" id="PTHR42756:SF1">
    <property type="entry name" value="TRANSCRIPTIONAL REPRESSOR OF EMRAB OPERON"/>
    <property type="match status" value="1"/>
</dbReference>
<protein>
    <submittedName>
        <fullName evidence="5">Winged helix DNA-binding protein</fullName>
    </submittedName>
</protein>
<organism evidence="5 6">
    <name type="scientific">Ruminococcus gauvreauii</name>
    <dbReference type="NCBI Taxonomy" id="438033"/>
    <lineage>
        <taxon>Bacteria</taxon>
        <taxon>Bacillati</taxon>
        <taxon>Bacillota</taxon>
        <taxon>Clostridia</taxon>
        <taxon>Eubacteriales</taxon>
        <taxon>Oscillospiraceae</taxon>
        <taxon>Ruminococcus</taxon>
    </lineage>
</organism>
<dbReference type="InterPro" id="IPR000835">
    <property type="entry name" value="HTH_MarR-typ"/>
</dbReference>
<evidence type="ECO:0000256" key="3">
    <source>
        <dbReference type="ARBA" id="ARBA00023163"/>
    </source>
</evidence>
<keyword evidence="6" id="KW-1185">Reference proteome</keyword>
<dbReference type="CDD" id="cd00090">
    <property type="entry name" value="HTH_ARSR"/>
    <property type="match status" value="1"/>
</dbReference>
<dbReference type="EMBL" id="CP102290">
    <property type="protein sequence ID" value="UWP60367.1"/>
    <property type="molecule type" value="Genomic_DNA"/>
</dbReference>
<dbReference type="Gene3D" id="1.10.10.10">
    <property type="entry name" value="Winged helix-like DNA-binding domain superfamily/Winged helix DNA-binding domain"/>
    <property type="match status" value="1"/>
</dbReference>
<keyword evidence="2 5" id="KW-0238">DNA-binding</keyword>
<dbReference type="GO" id="GO:0003677">
    <property type="term" value="F:DNA binding"/>
    <property type="evidence" value="ECO:0007669"/>
    <property type="project" value="UniProtKB-KW"/>
</dbReference>
<accession>A0ABY5VJ85</accession>
<proteinExistence type="predicted"/>
<gene>
    <name evidence="5" type="ORF">NQ502_04745</name>
</gene>
<dbReference type="PROSITE" id="PS01117">
    <property type="entry name" value="HTH_MARR_1"/>
    <property type="match status" value="1"/>
</dbReference>
<dbReference type="InterPro" id="IPR011991">
    <property type="entry name" value="ArsR-like_HTH"/>
</dbReference>
<dbReference type="InterPro" id="IPR036388">
    <property type="entry name" value="WH-like_DNA-bd_sf"/>
</dbReference>
<evidence type="ECO:0000259" key="4">
    <source>
        <dbReference type="PROSITE" id="PS50995"/>
    </source>
</evidence>
<dbReference type="InterPro" id="IPR036390">
    <property type="entry name" value="WH_DNA-bd_sf"/>
</dbReference>
<dbReference type="SMART" id="SM00347">
    <property type="entry name" value="HTH_MARR"/>
    <property type="match status" value="1"/>
</dbReference>
<evidence type="ECO:0000256" key="2">
    <source>
        <dbReference type="ARBA" id="ARBA00023125"/>
    </source>
</evidence>
<evidence type="ECO:0000313" key="6">
    <source>
        <dbReference type="Proteomes" id="UP001060164"/>
    </source>
</evidence>
<evidence type="ECO:0000313" key="5">
    <source>
        <dbReference type="EMBL" id="UWP60367.1"/>
    </source>
</evidence>
<dbReference type="RefSeq" id="WP_049898365.1">
    <property type="nucleotide sequence ID" value="NZ_CABLBR010000030.1"/>
</dbReference>
<dbReference type="PANTHER" id="PTHR42756">
    <property type="entry name" value="TRANSCRIPTIONAL REGULATOR, MARR"/>
    <property type="match status" value="1"/>
</dbReference>
<dbReference type="Proteomes" id="UP001060164">
    <property type="component" value="Chromosome"/>
</dbReference>
<dbReference type="SUPFAM" id="SSF46785">
    <property type="entry name" value="Winged helix' DNA-binding domain"/>
    <property type="match status" value="1"/>
</dbReference>
<dbReference type="PRINTS" id="PR00598">
    <property type="entry name" value="HTHMARR"/>
</dbReference>